<dbReference type="InterPro" id="IPR004252">
    <property type="entry name" value="Probable_transposase_24"/>
</dbReference>
<name>A0AAF0TTK8_SOLVR</name>
<evidence type="ECO:0000313" key="3">
    <source>
        <dbReference type="Proteomes" id="UP001234989"/>
    </source>
</evidence>
<feature type="coiled-coil region" evidence="1">
    <location>
        <begin position="293"/>
        <end position="335"/>
    </location>
</feature>
<dbReference type="AlphaFoldDB" id="A0AAF0TTK8"/>
<gene>
    <name evidence="2" type="ORF">MTR67_026047</name>
</gene>
<feature type="non-terminal residue" evidence="2">
    <location>
        <position position="356"/>
    </location>
</feature>
<dbReference type="Pfam" id="PF03004">
    <property type="entry name" value="Transposase_24"/>
    <property type="match status" value="1"/>
</dbReference>
<organism evidence="2 3">
    <name type="scientific">Solanum verrucosum</name>
    <dbReference type="NCBI Taxonomy" id="315347"/>
    <lineage>
        <taxon>Eukaryota</taxon>
        <taxon>Viridiplantae</taxon>
        <taxon>Streptophyta</taxon>
        <taxon>Embryophyta</taxon>
        <taxon>Tracheophyta</taxon>
        <taxon>Spermatophyta</taxon>
        <taxon>Magnoliopsida</taxon>
        <taxon>eudicotyledons</taxon>
        <taxon>Gunneridae</taxon>
        <taxon>Pentapetalae</taxon>
        <taxon>asterids</taxon>
        <taxon>lamiids</taxon>
        <taxon>Solanales</taxon>
        <taxon>Solanaceae</taxon>
        <taxon>Solanoideae</taxon>
        <taxon>Solaneae</taxon>
        <taxon>Solanum</taxon>
    </lineage>
</organism>
<keyword evidence="1" id="KW-0175">Coiled coil</keyword>
<dbReference type="PANTHER" id="PTHR33499">
    <property type="entry name" value="OS12G0282400 PROTEIN-RELATED"/>
    <property type="match status" value="1"/>
</dbReference>
<keyword evidence="3" id="KW-1185">Reference proteome</keyword>
<sequence>MGRKGLREKNNCLIDNDDVKLVELRKSSKTTSIKENLSKQHVEELVYQGSMDTQDEIEISYNYDGYFIFSPSRKYVSECRDDSDVKDMIVSYKMHKGKSFEIYTLPKDCDIVISTSLEESIPSNDVSEEVIVMEEHQSSNATVRSRSCPLKVNDWKEIEETKIDHMWDIILKRSMQNKSNGSKRSLPQYIGTKSYARLRHEMAKDGKTPSRVEVFMESRKRKKGKQVDSFQQDAMDQFDQLKKQQQNGEISLNDDDIFEKVLGTEKNGYLRAYGPGKNISEYFGGRPTKVQLIKQLESTRKKSNERVEEVKREAKEQIEEIKKETDNKLEELSKRWEKKFQMMIEAQGRQSNNTLN</sequence>
<dbReference type="EMBL" id="CP133617">
    <property type="protein sequence ID" value="WMV32662.1"/>
    <property type="molecule type" value="Genomic_DNA"/>
</dbReference>
<dbReference type="Proteomes" id="UP001234989">
    <property type="component" value="Chromosome 6"/>
</dbReference>
<protein>
    <submittedName>
        <fullName evidence="2">Uncharacterized protein</fullName>
    </submittedName>
</protein>
<accession>A0AAF0TTK8</accession>
<evidence type="ECO:0000313" key="2">
    <source>
        <dbReference type="EMBL" id="WMV32662.1"/>
    </source>
</evidence>
<dbReference type="PANTHER" id="PTHR33499:SF11">
    <property type="entry name" value="NO APICAL MERISTEM-ASSOCIATED C-TERMINAL DOMAIN-CONTAINING PROTEIN"/>
    <property type="match status" value="1"/>
</dbReference>
<reference evidence="2" key="1">
    <citation type="submission" date="2023-08" db="EMBL/GenBank/DDBJ databases">
        <title>A de novo genome assembly of Solanum verrucosum Schlechtendal, a Mexican diploid species geographically isolated from the other diploid A-genome species in potato relatives.</title>
        <authorList>
            <person name="Hosaka K."/>
        </authorList>
    </citation>
    <scope>NUCLEOTIDE SEQUENCE</scope>
    <source>
        <tissue evidence="2">Young leaves</tissue>
    </source>
</reference>
<evidence type="ECO:0000256" key="1">
    <source>
        <dbReference type="SAM" id="Coils"/>
    </source>
</evidence>
<proteinExistence type="predicted"/>